<dbReference type="Proteomes" id="UP000193560">
    <property type="component" value="Unassembled WGS sequence"/>
</dbReference>
<dbReference type="InterPro" id="IPR008937">
    <property type="entry name" value="Ras-like_GEF"/>
</dbReference>
<dbReference type="OrthoDB" id="546434at2759"/>
<dbReference type="GO" id="GO:0005886">
    <property type="term" value="C:plasma membrane"/>
    <property type="evidence" value="ECO:0007669"/>
    <property type="project" value="TreeGrafter"/>
</dbReference>
<evidence type="ECO:0000313" key="6">
    <source>
        <dbReference type="EMBL" id="ORZ22113.1"/>
    </source>
</evidence>
<evidence type="ECO:0000256" key="1">
    <source>
        <dbReference type="ARBA" id="ARBA00022658"/>
    </source>
</evidence>
<dbReference type="PANTHER" id="PTHR23113">
    <property type="entry name" value="GUANINE NUCLEOTIDE EXCHANGE FACTOR"/>
    <property type="match status" value="1"/>
</dbReference>
<dbReference type="InterPro" id="IPR036964">
    <property type="entry name" value="RASGEF_cat_dom_sf"/>
</dbReference>
<dbReference type="InterPro" id="IPR000651">
    <property type="entry name" value="Ras-like_Gua-exchang_fac_N"/>
</dbReference>
<evidence type="ECO:0000313" key="7">
    <source>
        <dbReference type="Proteomes" id="UP000193560"/>
    </source>
</evidence>
<feature type="compositionally biased region" description="Polar residues" evidence="3">
    <location>
        <begin position="337"/>
        <end position="352"/>
    </location>
</feature>
<dbReference type="EMBL" id="MCGE01000004">
    <property type="protein sequence ID" value="ORZ22113.1"/>
    <property type="molecule type" value="Genomic_DNA"/>
</dbReference>
<dbReference type="Gene3D" id="1.20.870.10">
    <property type="entry name" value="Son of sevenless (SoS) protein Chain: S domain 1"/>
    <property type="match status" value="1"/>
</dbReference>
<comment type="caution">
    <text evidence="6">The sequence shown here is derived from an EMBL/GenBank/DDBJ whole genome shotgun (WGS) entry which is preliminary data.</text>
</comment>
<feature type="compositionally biased region" description="Polar residues" evidence="3">
    <location>
        <begin position="364"/>
        <end position="380"/>
    </location>
</feature>
<dbReference type="Pfam" id="PF00618">
    <property type="entry name" value="RasGEF_N"/>
    <property type="match status" value="1"/>
</dbReference>
<dbReference type="SMART" id="SM00147">
    <property type="entry name" value="RasGEF"/>
    <property type="match status" value="1"/>
</dbReference>
<keyword evidence="7" id="KW-1185">Reference proteome</keyword>
<dbReference type="SUPFAM" id="SSF48366">
    <property type="entry name" value="Ras GEF"/>
    <property type="match status" value="1"/>
</dbReference>
<organism evidence="6 7">
    <name type="scientific">Absidia repens</name>
    <dbReference type="NCBI Taxonomy" id="90262"/>
    <lineage>
        <taxon>Eukaryota</taxon>
        <taxon>Fungi</taxon>
        <taxon>Fungi incertae sedis</taxon>
        <taxon>Mucoromycota</taxon>
        <taxon>Mucoromycotina</taxon>
        <taxon>Mucoromycetes</taxon>
        <taxon>Mucorales</taxon>
        <taxon>Cunninghamellaceae</taxon>
        <taxon>Absidia</taxon>
    </lineage>
</organism>
<dbReference type="PROSITE" id="PS50009">
    <property type="entry name" value="RASGEF_CAT"/>
    <property type="match status" value="1"/>
</dbReference>
<dbReference type="PROSITE" id="PS50212">
    <property type="entry name" value="RASGEF_NTER"/>
    <property type="match status" value="1"/>
</dbReference>
<dbReference type="AlphaFoldDB" id="A0A1X2ITM1"/>
<accession>A0A1X2ITM1</accession>
<name>A0A1X2ITM1_9FUNG</name>
<dbReference type="GO" id="GO:0007265">
    <property type="term" value="P:Ras protein signal transduction"/>
    <property type="evidence" value="ECO:0007669"/>
    <property type="project" value="TreeGrafter"/>
</dbReference>
<gene>
    <name evidence="6" type="ORF">BCR42DRAFT_162543</name>
</gene>
<dbReference type="CDD" id="cd06224">
    <property type="entry name" value="REM"/>
    <property type="match status" value="1"/>
</dbReference>
<evidence type="ECO:0000259" key="4">
    <source>
        <dbReference type="PROSITE" id="PS50009"/>
    </source>
</evidence>
<dbReference type="CDD" id="cd00155">
    <property type="entry name" value="RasGEF"/>
    <property type="match status" value="1"/>
</dbReference>
<dbReference type="STRING" id="90262.A0A1X2ITM1"/>
<dbReference type="InterPro" id="IPR001895">
    <property type="entry name" value="RASGEF_cat_dom"/>
</dbReference>
<sequence>MTTATFLSSSPPIIDTIPVPASELPTPCNEYQTFMGFAYVPKPATHDSHQVHHDYTPSSSMLPLASNVSTDDFSNHRRRSKDSCESFGHGLNVDDIIDRLVSPELGHADEQMVPIFIIFFRKFMTPFELVQGLIKRFEDHMCMSVLPTSQQQRILSMLVSWMTDYWCDFYHWQARYQLNLFLGRLSVTMNLSDKTSTSTTLPTTHSLKHILDKLHNLLIQPVSDYDPDSTWGRKDDDDMLSKINLDKNKYTRASLSYSDASHLSHTNHTIDHEQHVQYTALSSSSIPYHPLSSASSSTLSYTSTTQQSSPVIPESLSPSTAATYSSPTLKHKDCPTISPSTLPLFGSDSTPSPVHHENRHTPINWKQSTNISTQLKDPTPKTISALPSHTTMNQPEFSGGTIGLDYLFSKSSTPSPLTSNVNPVKNRQYIHQRCEQTMQHSSSSSSSSLSITSLCSLTPGIFRMSTPPPPLSLSSRPMARKSDSTALLDRKCRNNNKTGLLHKCRLNTLISSRPNVSFSSSTCTDTSIPSSIHRRPPSFETNTKILLSLSMHEMADQLTWIEAELFGKIKSREFVRLIWANHDIKSVQQKQQQEQMNSMTSESSSEVVDQQSDKCDAMMAKSGLQASISHFNYISAWVISMVVTQPKLAKRVALLEKFMMIAVTLRNLNNYNTLMAVLAGINNAAILRLKQTQELIKKKKIYKRFQSLEKLMSSDRSYFSYRLALKASTTCPSIPYLGIHSQDLIALAEANKDVKTDGTVHWEKFQLMGESIMMIMKLQNSKHKVTPDQMILTWLADFSILTEEEQYQQSMQIEPRLKTTSTNHLRGFWSII</sequence>
<feature type="compositionally biased region" description="Low complexity" evidence="3">
    <location>
        <begin position="295"/>
        <end position="328"/>
    </location>
</feature>
<keyword evidence="1 2" id="KW-0344">Guanine-nucleotide releasing factor</keyword>
<feature type="domain" description="Ras-GEF" evidence="4">
    <location>
        <begin position="550"/>
        <end position="816"/>
    </location>
</feature>
<evidence type="ECO:0000259" key="5">
    <source>
        <dbReference type="PROSITE" id="PS50212"/>
    </source>
</evidence>
<dbReference type="Gene3D" id="1.10.840.10">
    <property type="entry name" value="Ras guanine-nucleotide exchange factors catalytic domain"/>
    <property type="match status" value="1"/>
</dbReference>
<reference evidence="6 7" key="1">
    <citation type="submission" date="2016-07" db="EMBL/GenBank/DDBJ databases">
        <title>Pervasive Adenine N6-methylation of Active Genes in Fungi.</title>
        <authorList>
            <consortium name="DOE Joint Genome Institute"/>
            <person name="Mondo S.J."/>
            <person name="Dannebaum R.O."/>
            <person name="Kuo R.C."/>
            <person name="Labutti K."/>
            <person name="Haridas S."/>
            <person name="Kuo A."/>
            <person name="Salamov A."/>
            <person name="Ahrendt S.R."/>
            <person name="Lipzen A."/>
            <person name="Sullivan W."/>
            <person name="Andreopoulos W.B."/>
            <person name="Clum A."/>
            <person name="Lindquist E."/>
            <person name="Daum C."/>
            <person name="Ramamoorthy G.K."/>
            <person name="Gryganskyi A."/>
            <person name="Culley D."/>
            <person name="Magnuson J.K."/>
            <person name="James T.Y."/>
            <person name="O'Malley M.A."/>
            <person name="Stajich J.E."/>
            <person name="Spatafora J.W."/>
            <person name="Visel A."/>
            <person name="Grigoriev I.V."/>
        </authorList>
    </citation>
    <scope>NUCLEOTIDE SEQUENCE [LARGE SCALE GENOMIC DNA]</scope>
    <source>
        <strain evidence="6 7">NRRL 1336</strain>
    </source>
</reference>
<evidence type="ECO:0000256" key="3">
    <source>
        <dbReference type="SAM" id="MobiDB-lite"/>
    </source>
</evidence>
<protein>
    <submittedName>
        <fullName evidence="6">Ras guanine nucleotide exchange factor domain-containing protein</fullName>
    </submittedName>
</protein>
<dbReference type="Pfam" id="PF00617">
    <property type="entry name" value="RasGEF"/>
    <property type="match status" value="1"/>
</dbReference>
<dbReference type="GO" id="GO:0005085">
    <property type="term" value="F:guanyl-nucleotide exchange factor activity"/>
    <property type="evidence" value="ECO:0007669"/>
    <property type="project" value="UniProtKB-KW"/>
</dbReference>
<dbReference type="InterPro" id="IPR023578">
    <property type="entry name" value="Ras_GEF_dom_sf"/>
</dbReference>
<feature type="region of interest" description="Disordered" evidence="3">
    <location>
        <begin position="295"/>
        <end position="380"/>
    </location>
</feature>
<dbReference type="PANTHER" id="PTHR23113:SF348">
    <property type="entry name" value="GUANYL-NUCLEOTIDE EXCHANGE FACTOR RASGEF, PUTATIVE (AFU_ORTHOLOGUE AFUA_1G04700)-RELATED"/>
    <property type="match status" value="1"/>
</dbReference>
<evidence type="ECO:0000256" key="2">
    <source>
        <dbReference type="PROSITE-ProRule" id="PRU00168"/>
    </source>
</evidence>
<feature type="domain" description="N-terminal Ras-GEF" evidence="5">
    <location>
        <begin position="84"/>
        <end position="215"/>
    </location>
</feature>
<proteinExistence type="predicted"/>